<protein>
    <submittedName>
        <fullName evidence="1">Uncharacterized protein</fullName>
    </submittedName>
</protein>
<reference evidence="2" key="1">
    <citation type="journal article" date="2015" name="Genome Announc.">
        <title>Draft genome sequence of Talaromyces cellulolyticus strain Y-94, a source of lignocellulosic biomass-degrading enzymes.</title>
        <authorList>
            <person name="Fujii T."/>
            <person name="Koike H."/>
            <person name="Sawayama S."/>
            <person name="Yano S."/>
            <person name="Inoue H."/>
        </authorList>
    </citation>
    <scope>NUCLEOTIDE SEQUENCE [LARGE SCALE GENOMIC DNA]</scope>
    <source>
        <strain evidence="2">Y-94</strain>
    </source>
</reference>
<proteinExistence type="predicted"/>
<sequence>MDNLVFLNTTNAPALSPEATKRMRGHITKSNFAKRRQRLAEKPTTKVTKRSKKTSNKRLKEITELVVSSSDPTQTNHDLQLLILLTCLNPPTASPSEAEWVSLFASERALIDATMAVGMRHWSPQQEWQIQADACSSKALTSIIQRISWRQTYSDGFLLTIMTMAFGARLGGASSAWDVHVDGLVQILGDRRVRGIGEPGWFCDILVLDAANYIFNFPRFWHRRVIDAISDSGGARLRHVAEICGGIITLRQSINLYHEGHFDPQFIKDESARLRAKTQKLRRSKKNKYLYSTALSLELILYLLWPPASQSIDIHTLTKELQRTASQFPKMPCPYMDLTSCQFIIGAVAAASGSSTRAWFVDKLTSAARAMQDRGWGDEPYEILGRMVRADDSLMGWFGMEGTENDGGYGDVSRRILGVHLDEA</sequence>
<dbReference type="AlphaFoldDB" id="A0A698XPM5"/>
<evidence type="ECO:0000313" key="2">
    <source>
        <dbReference type="Proteomes" id="UP000053095"/>
    </source>
</evidence>
<gene>
    <name evidence="1" type="ORF">TCE0_013r00867</name>
</gene>
<evidence type="ECO:0000313" key="1">
    <source>
        <dbReference type="EMBL" id="GAM33743.1"/>
    </source>
</evidence>
<organism evidence="1 2">
    <name type="scientific">Talaromyces pinophilus</name>
    <name type="common">Penicillium pinophilum</name>
    <dbReference type="NCBI Taxonomy" id="128442"/>
    <lineage>
        <taxon>Eukaryota</taxon>
        <taxon>Fungi</taxon>
        <taxon>Dikarya</taxon>
        <taxon>Ascomycota</taxon>
        <taxon>Pezizomycotina</taxon>
        <taxon>Eurotiomycetes</taxon>
        <taxon>Eurotiomycetidae</taxon>
        <taxon>Eurotiales</taxon>
        <taxon>Trichocomaceae</taxon>
        <taxon>Talaromyces</taxon>
        <taxon>Talaromyces sect. Talaromyces</taxon>
    </lineage>
</organism>
<accession>A0A698XPM5</accession>
<name>A0A698XPM5_TALPI</name>
<dbReference type="EMBL" id="DF933809">
    <property type="protein sequence ID" value="GAM33743.1"/>
    <property type="molecule type" value="Genomic_DNA"/>
</dbReference>
<keyword evidence="2" id="KW-1185">Reference proteome</keyword>
<dbReference type="Proteomes" id="UP000053095">
    <property type="component" value="Unassembled WGS sequence"/>
</dbReference>